<dbReference type="InParanoid" id="A0A200R9T6"/>
<organism evidence="2 3">
    <name type="scientific">Macleaya cordata</name>
    <name type="common">Five-seeded plume-poppy</name>
    <name type="synonym">Bocconia cordata</name>
    <dbReference type="NCBI Taxonomy" id="56857"/>
    <lineage>
        <taxon>Eukaryota</taxon>
        <taxon>Viridiplantae</taxon>
        <taxon>Streptophyta</taxon>
        <taxon>Embryophyta</taxon>
        <taxon>Tracheophyta</taxon>
        <taxon>Spermatophyta</taxon>
        <taxon>Magnoliopsida</taxon>
        <taxon>Ranunculales</taxon>
        <taxon>Papaveraceae</taxon>
        <taxon>Papaveroideae</taxon>
        <taxon>Macleaya</taxon>
    </lineage>
</organism>
<gene>
    <name evidence="2" type="ORF">BVC80_9057g70</name>
</gene>
<name>A0A200R9T6_MACCD</name>
<comment type="caution">
    <text evidence="2">The sequence shown here is derived from an EMBL/GenBank/DDBJ whole genome shotgun (WGS) entry which is preliminary data.</text>
</comment>
<dbReference type="OMA" id="SENQYRT"/>
<evidence type="ECO:0000256" key="1">
    <source>
        <dbReference type="SAM" id="MobiDB-lite"/>
    </source>
</evidence>
<feature type="region of interest" description="Disordered" evidence="1">
    <location>
        <begin position="139"/>
        <end position="170"/>
    </location>
</feature>
<sequence>MKIINGVSSTNSANYFNLLLRGTKEVMIRKNNIPPHHQDLLLLLLRRRLKEYIIYSKLRSLIPPQPFHQLGISSRHEADGGSEELATEVEMKFNEIPPAESRDSDEEIDHNYNEPAAANTATSSSSLVRNENLVQIAEREEDEHTIVEFESEDDDDDDDEGGNGSSSLKPFVPSIKIKKMETTVLINTIVLKEVALTSTLFKILEEEEKLDIVSENQYRTETKVAHTIQVKVEPEYNIDGLEKKLHKWGSGSSSS</sequence>
<accession>A0A200R9T6</accession>
<keyword evidence="3" id="KW-1185">Reference proteome</keyword>
<evidence type="ECO:0000313" key="2">
    <source>
        <dbReference type="EMBL" id="OVA19489.1"/>
    </source>
</evidence>
<reference evidence="2 3" key="1">
    <citation type="journal article" date="2017" name="Mol. Plant">
        <title>The Genome of Medicinal Plant Macleaya cordata Provides New Insights into Benzylisoquinoline Alkaloids Metabolism.</title>
        <authorList>
            <person name="Liu X."/>
            <person name="Liu Y."/>
            <person name="Huang P."/>
            <person name="Ma Y."/>
            <person name="Qing Z."/>
            <person name="Tang Q."/>
            <person name="Cao H."/>
            <person name="Cheng P."/>
            <person name="Zheng Y."/>
            <person name="Yuan Z."/>
            <person name="Zhou Y."/>
            <person name="Liu J."/>
            <person name="Tang Z."/>
            <person name="Zhuo Y."/>
            <person name="Zhang Y."/>
            <person name="Yu L."/>
            <person name="Huang J."/>
            <person name="Yang P."/>
            <person name="Peng Q."/>
            <person name="Zhang J."/>
            <person name="Jiang W."/>
            <person name="Zhang Z."/>
            <person name="Lin K."/>
            <person name="Ro D.K."/>
            <person name="Chen X."/>
            <person name="Xiong X."/>
            <person name="Shang Y."/>
            <person name="Huang S."/>
            <person name="Zeng J."/>
        </authorList>
    </citation>
    <scope>NUCLEOTIDE SEQUENCE [LARGE SCALE GENOMIC DNA]</scope>
    <source>
        <strain evidence="3">cv. BLH2017</strain>
        <tissue evidence="2">Root</tissue>
    </source>
</reference>
<dbReference type="Proteomes" id="UP000195402">
    <property type="component" value="Unassembled WGS sequence"/>
</dbReference>
<feature type="compositionally biased region" description="Acidic residues" evidence="1">
    <location>
        <begin position="148"/>
        <end position="161"/>
    </location>
</feature>
<evidence type="ECO:0000313" key="3">
    <source>
        <dbReference type="Proteomes" id="UP000195402"/>
    </source>
</evidence>
<proteinExistence type="predicted"/>
<dbReference type="EMBL" id="MVGT01000186">
    <property type="protein sequence ID" value="OVA19489.1"/>
    <property type="molecule type" value="Genomic_DNA"/>
</dbReference>
<dbReference type="OrthoDB" id="1918961at2759"/>
<protein>
    <submittedName>
        <fullName evidence="2">Uncharacterized protein</fullName>
    </submittedName>
</protein>
<dbReference type="AlphaFoldDB" id="A0A200R9T6"/>